<evidence type="ECO:0000313" key="2">
    <source>
        <dbReference type="Proteomes" id="UP000327013"/>
    </source>
</evidence>
<proteinExistence type="predicted"/>
<dbReference type="Proteomes" id="UP000327013">
    <property type="component" value="Unassembled WGS sequence"/>
</dbReference>
<gene>
    <name evidence="1" type="ORF">FH972_025843</name>
</gene>
<sequence length="75" mass="7392">MAAGMTPVPITSKSWVLGTGLGVAWVCGNSGVLIDQPVTGAQVDPSEASFTHAQAFAGTVITGGAGVFHTSADSC</sequence>
<organism evidence="1 2">
    <name type="scientific">Carpinus fangiana</name>
    <dbReference type="NCBI Taxonomy" id="176857"/>
    <lineage>
        <taxon>Eukaryota</taxon>
        <taxon>Viridiplantae</taxon>
        <taxon>Streptophyta</taxon>
        <taxon>Embryophyta</taxon>
        <taxon>Tracheophyta</taxon>
        <taxon>Spermatophyta</taxon>
        <taxon>Magnoliopsida</taxon>
        <taxon>eudicotyledons</taxon>
        <taxon>Gunneridae</taxon>
        <taxon>Pentapetalae</taxon>
        <taxon>rosids</taxon>
        <taxon>fabids</taxon>
        <taxon>Fagales</taxon>
        <taxon>Betulaceae</taxon>
        <taxon>Carpinus</taxon>
    </lineage>
</organism>
<dbReference type="EMBL" id="VIBQ01000072">
    <property type="protein sequence ID" value="KAB8606212.1"/>
    <property type="molecule type" value="Genomic_DNA"/>
</dbReference>
<comment type="caution">
    <text evidence="1">The sequence shown here is derived from an EMBL/GenBank/DDBJ whole genome shotgun (WGS) entry which is preliminary data.</text>
</comment>
<name>A0A5N6L271_9ROSI</name>
<dbReference type="AlphaFoldDB" id="A0A5N6L271"/>
<evidence type="ECO:0000313" key="1">
    <source>
        <dbReference type="EMBL" id="KAB8606212.1"/>
    </source>
</evidence>
<keyword evidence="2" id="KW-1185">Reference proteome</keyword>
<protein>
    <submittedName>
        <fullName evidence="1">Uncharacterized protein</fullName>
    </submittedName>
</protein>
<reference evidence="1 2" key="1">
    <citation type="submission" date="2019-06" db="EMBL/GenBank/DDBJ databases">
        <title>A chromosomal-level reference genome of Carpinus fangiana (Coryloideae, Betulaceae).</title>
        <authorList>
            <person name="Yang X."/>
            <person name="Wang Z."/>
            <person name="Zhang L."/>
            <person name="Hao G."/>
            <person name="Liu J."/>
            <person name="Yang Y."/>
        </authorList>
    </citation>
    <scope>NUCLEOTIDE SEQUENCE [LARGE SCALE GENOMIC DNA]</scope>
    <source>
        <strain evidence="1">Cfa_2016G</strain>
        <tissue evidence="1">Leaf</tissue>
    </source>
</reference>
<accession>A0A5N6L271</accession>